<gene>
    <name evidence="3" type="ORF">Zmor_005905</name>
</gene>
<dbReference type="AlphaFoldDB" id="A0AA38ISQ4"/>
<dbReference type="Proteomes" id="UP001168821">
    <property type="component" value="Unassembled WGS sequence"/>
</dbReference>
<dbReference type="Gene3D" id="4.10.60.10">
    <property type="entry name" value="Zinc finger, CCHC-type"/>
    <property type="match status" value="1"/>
</dbReference>
<keyword evidence="4" id="KW-1185">Reference proteome</keyword>
<feature type="domain" description="Retrotransposon gag" evidence="2">
    <location>
        <begin position="70"/>
        <end position="160"/>
    </location>
</feature>
<dbReference type="Pfam" id="PF03732">
    <property type="entry name" value="Retrotrans_gag"/>
    <property type="match status" value="1"/>
</dbReference>
<dbReference type="GO" id="GO:0003676">
    <property type="term" value="F:nucleic acid binding"/>
    <property type="evidence" value="ECO:0007669"/>
    <property type="project" value="InterPro"/>
</dbReference>
<organism evidence="3 4">
    <name type="scientific">Zophobas morio</name>
    <dbReference type="NCBI Taxonomy" id="2755281"/>
    <lineage>
        <taxon>Eukaryota</taxon>
        <taxon>Metazoa</taxon>
        <taxon>Ecdysozoa</taxon>
        <taxon>Arthropoda</taxon>
        <taxon>Hexapoda</taxon>
        <taxon>Insecta</taxon>
        <taxon>Pterygota</taxon>
        <taxon>Neoptera</taxon>
        <taxon>Endopterygota</taxon>
        <taxon>Coleoptera</taxon>
        <taxon>Polyphaga</taxon>
        <taxon>Cucujiformia</taxon>
        <taxon>Tenebrionidae</taxon>
        <taxon>Zophobas</taxon>
    </lineage>
</organism>
<feature type="region of interest" description="Disordered" evidence="1">
    <location>
        <begin position="354"/>
        <end position="393"/>
    </location>
</feature>
<name>A0AA38ISQ4_9CUCU</name>
<dbReference type="SUPFAM" id="SSF57756">
    <property type="entry name" value="Retrovirus zinc finger-like domains"/>
    <property type="match status" value="1"/>
</dbReference>
<evidence type="ECO:0000259" key="2">
    <source>
        <dbReference type="Pfam" id="PF03732"/>
    </source>
</evidence>
<evidence type="ECO:0000313" key="3">
    <source>
        <dbReference type="EMBL" id="KAJ3661510.1"/>
    </source>
</evidence>
<evidence type="ECO:0000256" key="1">
    <source>
        <dbReference type="SAM" id="MobiDB-lite"/>
    </source>
</evidence>
<dbReference type="GO" id="GO:0008270">
    <property type="term" value="F:zinc ion binding"/>
    <property type="evidence" value="ECO:0007669"/>
    <property type="project" value="InterPro"/>
</dbReference>
<sequence length="393" mass="44338">MAIQLTQEQFQEFLRAHQPAAANGKNFTHCTARFGGTRSAPKVEEFITTASIYKDLEGVSDENALRGLPLLLTDEASQWWNGVKHQVQTWEEATDLIRRAYAPAKPNFRLFQEIFGMPQPEHMPIDRYITAQRDLFARLSRRLEESWQIDILFGLIRAGLRNRLKREEIHSFDDLLTRARAIEGVLWEERNEAKPRNSGSNTEKTKERCNYCRNLGHAASECRKRQRQEAHRRQTPAPRTSGIACYGCNTPRVFRRNCPRCNAAAATATPATTTTNSVPFCAVHPVRIKPRFRPAVNITIAGTRGTALLDTAAGASVASISLYRHMLKTGHKTMMETSTPLSLTDKEIPSACQRSIRTSSSAPGRYPPRLSPYRKMRAPKHSSVPILSRMQAL</sequence>
<evidence type="ECO:0000313" key="4">
    <source>
        <dbReference type="Proteomes" id="UP001168821"/>
    </source>
</evidence>
<comment type="caution">
    <text evidence="3">The sequence shown here is derived from an EMBL/GenBank/DDBJ whole genome shotgun (WGS) entry which is preliminary data.</text>
</comment>
<proteinExistence type="predicted"/>
<dbReference type="EMBL" id="JALNTZ010000002">
    <property type="protein sequence ID" value="KAJ3661510.1"/>
    <property type="molecule type" value="Genomic_DNA"/>
</dbReference>
<protein>
    <recommendedName>
        <fullName evidence="2">Retrotransposon gag domain-containing protein</fullName>
    </recommendedName>
</protein>
<dbReference type="InterPro" id="IPR005162">
    <property type="entry name" value="Retrotrans_gag_dom"/>
</dbReference>
<reference evidence="3" key="1">
    <citation type="journal article" date="2023" name="G3 (Bethesda)">
        <title>Whole genome assemblies of Zophobas morio and Tenebrio molitor.</title>
        <authorList>
            <person name="Kaur S."/>
            <person name="Stinson S.A."/>
            <person name="diCenzo G.C."/>
        </authorList>
    </citation>
    <scope>NUCLEOTIDE SEQUENCE</scope>
    <source>
        <strain evidence="3">QUZm001</strain>
    </source>
</reference>
<accession>A0AA38ISQ4</accession>
<dbReference type="InterPro" id="IPR036875">
    <property type="entry name" value="Znf_CCHC_sf"/>
</dbReference>